<sequence>MKQIYDWGRKNAKTILPLLIVAVLSVSLGCTAVTAADEDFGGCEMCHSDIAETFSTTLHYTGAGMMNEYVRHSAEEFGIDMDEYYKKWNCSKCHITTCEKCHVGYEAKMGHGDQTQEISIDTCDPCHKPKQTSTFVGDMAGHKEPGPHADVHYEKGLICTDCHGATELHGDGTYYKSQDDAGAIKVKCEDCHEASDIMAHTIHGDKLDCIACHTGWQMNCIDCHLETRPPYNSTSDEFYLGVAADGKITPFLKMETEYMGETHVAYGAYFTHTVTDEAKDCSFCHENPEVLCEGCEGALHEEGASFIPQEMIDKILAVDISAAAKAPTEAPTETPTAAAPAETPTAKPPGFELIFAVIAIAVVVVLAKRRR</sequence>
<feature type="transmembrane region" description="Helical" evidence="2">
    <location>
        <begin position="350"/>
        <end position="367"/>
    </location>
</feature>
<dbReference type="InterPro" id="IPR026371">
    <property type="entry name" value="PGF_CTERM"/>
</dbReference>
<organism evidence="4">
    <name type="scientific">Candidatus Methanophaga sp. ANME-1 ERB7</name>
    <dbReference type="NCBI Taxonomy" id="2759913"/>
    <lineage>
        <taxon>Archaea</taxon>
        <taxon>Methanobacteriati</taxon>
        <taxon>Methanobacteriota</taxon>
        <taxon>Stenosarchaea group</taxon>
        <taxon>Methanomicrobia</taxon>
        <taxon>Candidatus Methanophagales</taxon>
        <taxon>Candidatus Methanophagaceae</taxon>
        <taxon>Candidatus Methanophaga</taxon>
    </lineage>
</organism>
<name>A0A7G9ZDH7_9EURY</name>
<reference evidence="4" key="1">
    <citation type="submission" date="2020-06" db="EMBL/GenBank/DDBJ databases">
        <title>Unique genomic features of the anaerobic methanotrophic archaea.</title>
        <authorList>
            <person name="Chadwick G.L."/>
            <person name="Skennerton C.T."/>
            <person name="Laso-Perez R."/>
            <person name="Leu A.O."/>
            <person name="Speth D.R."/>
            <person name="Yu H."/>
            <person name="Morgan-Lang C."/>
            <person name="Hatzenpichler R."/>
            <person name="Goudeau D."/>
            <person name="Malmstrom R."/>
            <person name="Brazelton W.J."/>
            <person name="Woyke T."/>
            <person name="Hallam S.J."/>
            <person name="Tyson G.W."/>
            <person name="Wegener G."/>
            <person name="Boetius A."/>
            <person name="Orphan V."/>
        </authorList>
    </citation>
    <scope>NUCLEOTIDE SEQUENCE</scope>
</reference>
<dbReference type="EMBL" id="MT631720">
    <property type="protein sequence ID" value="QNO58311.1"/>
    <property type="molecule type" value="Genomic_DNA"/>
</dbReference>
<dbReference type="Pfam" id="PF18204">
    <property type="entry name" value="PGF-CTERM"/>
    <property type="match status" value="1"/>
</dbReference>
<evidence type="ECO:0000256" key="1">
    <source>
        <dbReference type="ARBA" id="ARBA00022729"/>
    </source>
</evidence>
<keyword evidence="2" id="KW-1133">Transmembrane helix</keyword>
<protein>
    <recommendedName>
        <fullName evidence="3">PGF-CTERM archaeal protein-sorting signal domain-containing protein</fullName>
    </recommendedName>
</protein>
<evidence type="ECO:0000313" key="4">
    <source>
        <dbReference type="EMBL" id="QNO58311.1"/>
    </source>
</evidence>
<keyword evidence="1" id="KW-0732">Signal</keyword>
<dbReference type="AlphaFoldDB" id="A0A7G9ZDH7"/>
<dbReference type="PROSITE" id="PS51257">
    <property type="entry name" value="PROKAR_LIPOPROTEIN"/>
    <property type="match status" value="1"/>
</dbReference>
<accession>A0A7G9ZDH7</accession>
<dbReference type="InterPro" id="IPR036280">
    <property type="entry name" value="Multihaem_cyt_sf"/>
</dbReference>
<proteinExistence type="predicted"/>
<feature type="domain" description="PGF-CTERM archaeal protein-sorting signal" evidence="3">
    <location>
        <begin position="349"/>
        <end position="370"/>
    </location>
</feature>
<gene>
    <name evidence="4" type="ORF">IGEJHNFM_00027</name>
</gene>
<keyword evidence="2" id="KW-0812">Transmembrane</keyword>
<evidence type="ECO:0000256" key="2">
    <source>
        <dbReference type="SAM" id="Phobius"/>
    </source>
</evidence>
<evidence type="ECO:0000259" key="3">
    <source>
        <dbReference type="Pfam" id="PF18204"/>
    </source>
</evidence>
<dbReference type="SUPFAM" id="SSF48695">
    <property type="entry name" value="Multiheme cytochromes"/>
    <property type="match status" value="1"/>
</dbReference>
<keyword evidence="2" id="KW-0472">Membrane</keyword>